<dbReference type="STRING" id="1392250.A0A2I2FUR3"/>
<reference evidence="2 3" key="1">
    <citation type="submission" date="2016-12" db="EMBL/GenBank/DDBJ databases">
        <title>The genomes of Aspergillus section Nigri reveals drivers in fungal speciation.</title>
        <authorList>
            <consortium name="DOE Joint Genome Institute"/>
            <person name="Vesth T.C."/>
            <person name="Nybo J."/>
            <person name="Theobald S."/>
            <person name="Brandl J."/>
            <person name="Frisvad J.C."/>
            <person name="Nielsen K.F."/>
            <person name="Lyhne E.K."/>
            <person name="Kogle M.E."/>
            <person name="Kuo A."/>
            <person name="Riley R."/>
            <person name="Clum A."/>
            <person name="Nolan M."/>
            <person name="Lipzen A."/>
            <person name="Salamov A."/>
            <person name="Henrissat B."/>
            <person name="Wiebenga A."/>
            <person name="De Vries R.P."/>
            <person name="Grigoriev I.V."/>
            <person name="Mortensen U.H."/>
            <person name="Andersen M.R."/>
            <person name="Baker S.E."/>
        </authorList>
    </citation>
    <scope>NUCLEOTIDE SEQUENCE [LARGE SCALE GENOMIC DNA]</scope>
    <source>
        <strain evidence="2 3">IBT 23096</strain>
    </source>
</reference>
<gene>
    <name evidence="2" type="ORF">P170DRAFT_468018</name>
</gene>
<protein>
    <recommendedName>
        <fullName evidence="1">CHAT domain-containing protein</fullName>
    </recommendedName>
</protein>
<dbReference type="EMBL" id="MSFO01000009">
    <property type="protein sequence ID" value="PLB44306.1"/>
    <property type="molecule type" value="Genomic_DNA"/>
</dbReference>
<organism evidence="2 3">
    <name type="scientific">Aspergillus steynii IBT 23096</name>
    <dbReference type="NCBI Taxonomy" id="1392250"/>
    <lineage>
        <taxon>Eukaryota</taxon>
        <taxon>Fungi</taxon>
        <taxon>Dikarya</taxon>
        <taxon>Ascomycota</taxon>
        <taxon>Pezizomycotina</taxon>
        <taxon>Eurotiomycetes</taxon>
        <taxon>Eurotiomycetidae</taxon>
        <taxon>Eurotiales</taxon>
        <taxon>Aspergillaceae</taxon>
        <taxon>Aspergillus</taxon>
        <taxon>Aspergillus subgen. Circumdati</taxon>
    </lineage>
</organism>
<dbReference type="Pfam" id="PF12770">
    <property type="entry name" value="CHAT"/>
    <property type="match status" value="1"/>
</dbReference>
<sequence>MWAVLTAPCCFGSETLLQLLFRAEGTREKRNKFYESLTLLQPICPNTFKQSSISDFRSPYIPEGGLQQDGKLVTSIGTMNWCCCGFLPNALVSSTVKALIHGRRIAVSDATKPRAHNLLLVPMPKTPGHSNLAHVSNEVETVHALCKSMHLKPITPPECSKAHVLAQLQTCTVFHFADHGRFDPVTPSKSYLLLQDWMQHQLTVDSFRDLNLHQLPPFLAYLSACSTGTTQTRRPLDEVIHLVSACQLAHVVGTLWKVSDWLCVEVARTFYETLRDHGIRDDAVSLGLHLAVRKARDYEFGMLGTTRSGCSLLQLTMERAEATDETAEVFVQEDRDIKPFGSSNTKNRRKDSLC</sequence>
<feature type="domain" description="CHAT" evidence="1">
    <location>
        <begin position="106"/>
        <end position="285"/>
    </location>
</feature>
<dbReference type="RefSeq" id="XP_024699608.1">
    <property type="nucleotide sequence ID" value="XM_024852521.1"/>
</dbReference>
<comment type="caution">
    <text evidence="2">The sequence shown here is derived from an EMBL/GenBank/DDBJ whole genome shotgun (WGS) entry which is preliminary data.</text>
</comment>
<dbReference type="Proteomes" id="UP000234275">
    <property type="component" value="Unassembled WGS sequence"/>
</dbReference>
<evidence type="ECO:0000259" key="1">
    <source>
        <dbReference type="Pfam" id="PF12770"/>
    </source>
</evidence>
<proteinExistence type="predicted"/>
<dbReference type="InterPro" id="IPR024983">
    <property type="entry name" value="CHAT_dom"/>
</dbReference>
<dbReference type="GeneID" id="36560219"/>
<dbReference type="AlphaFoldDB" id="A0A2I2FUR3"/>
<evidence type="ECO:0000313" key="3">
    <source>
        <dbReference type="Proteomes" id="UP000234275"/>
    </source>
</evidence>
<accession>A0A2I2FUR3</accession>
<name>A0A2I2FUR3_9EURO</name>
<dbReference type="VEuPathDB" id="FungiDB:P170DRAFT_468018"/>
<evidence type="ECO:0000313" key="2">
    <source>
        <dbReference type="EMBL" id="PLB44306.1"/>
    </source>
</evidence>
<keyword evidence="3" id="KW-1185">Reference proteome</keyword>
<dbReference type="OrthoDB" id="9991317at2759"/>